<dbReference type="InParanoid" id="A0A1X7TZZ1"/>
<proteinExistence type="predicted"/>
<sequence length="57" mass="5803">MEMNPGNLIHERTKVFPLNLMDYLTSLLGGFDLSAPLTVTAPTGAGVSSTPAVGGAA</sequence>
<protein>
    <submittedName>
        <fullName evidence="1">Uncharacterized protein</fullName>
    </submittedName>
</protein>
<accession>A0A1X7TZZ1</accession>
<reference evidence="1" key="1">
    <citation type="submission" date="2017-05" db="UniProtKB">
        <authorList>
            <consortium name="EnsemblMetazoa"/>
        </authorList>
    </citation>
    <scope>IDENTIFICATION</scope>
</reference>
<dbReference type="EnsemblMetazoa" id="Aqu2.1.20698_001">
    <property type="protein sequence ID" value="Aqu2.1.20698_001"/>
    <property type="gene ID" value="Aqu2.1.20698"/>
</dbReference>
<organism evidence="1">
    <name type="scientific">Amphimedon queenslandica</name>
    <name type="common">Sponge</name>
    <dbReference type="NCBI Taxonomy" id="400682"/>
    <lineage>
        <taxon>Eukaryota</taxon>
        <taxon>Metazoa</taxon>
        <taxon>Porifera</taxon>
        <taxon>Demospongiae</taxon>
        <taxon>Heteroscleromorpha</taxon>
        <taxon>Haplosclerida</taxon>
        <taxon>Niphatidae</taxon>
        <taxon>Amphimedon</taxon>
    </lineage>
</organism>
<name>A0A1X7TZZ1_AMPQE</name>
<dbReference type="AlphaFoldDB" id="A0A1X7TZZ1"/>
<evidence type="ECO:0000313" key="1">
    <source>
        <dbReference type="EnsemblMetazoa" id="Aqu2.1.20698_001"/>
    </source>
</evidence>